<proteinExistence type="predicted"/>
<organism evidence="1">
    <name type="scientific">Zooxanthella nutricula</name>
    <dbReference type="NCBI Taxonomy" id="1333877"/>
    <lineage>
        <taxon>Eukaryota</taxon>
        <taxon>Sar</taxon>
        <taxon>Alveolata</taxon>
        <taxon>Dinophyceae</taxon>
        <taxon>Peridiniales</taxon>
        <taxon>Peridiniales incertae sedis</taxon>
        <taxon>Zooxanthella</taxon>
    </lineage>
</organism>
<evidence type="ECO:0000313" key="1">
    <source>
        <dbReference type="EMBL" id="CAD9620309.1"/>
    </source>
</evidence>
<protein>
    <submittedName>
        <fullName evidence="1">Uncharacterized protein</fullName>
    </submittedName>
</protein>
<dbReference type="AlphaFoldDB" id="A0A6U6QT44"/>
<sequence>MGQAAGQSAPRRLCHTQEIALRPPWPEDVAGGSAVGGVAGGYDERWLGQMETHTLGQWTTSEAAISPPCCANAEGPCIVEEVLVVHHDALRKVNFLLKVDELSGCDLPAIPECVAAARRAEMQRRHHRANQAQSLSADPTAAASSIGGGSVSGAAFREGLAEGMVIPASVATWAAVDGRGVSSRRPPGDVAALSGAVDVEAPFGVGDSGPSDASARRGNWFLPTRNDAGEHAEWSVPGGAFGFVERPSFDDGRDEVRMDHLDSLSLDTYSEVQDTGGLRILDE</sequence>
<accession>A0A6U6QT44</accession>
<gene>
    <name evidence="1" type="ORF">BRAN1462_LOCUS44930</name>
</gene>
<reference evidence="1" key="1">
    <citation type="submission" date="2021-01" db="EMBL/GenBank/DDBJ databases">
        <authorList>
            <person name="Corre E."/>
            <person name="Pelletier E."/>
            <person name="Niang G."/>
            <person name="Scheremetjew M."/>
            <person name="Finn R."/>
            <person name="Kale V."/>
            <person name="Holt S."/>
            <person name="Cochrane G."/>
            <person name="Meng A."/>
            <person name="Brown T."/>
            <person name="Cohen L."/>
        </authorList>
    </citation>
    <scope>NUCLEOTIDE SEQUENCE</scope>
    <source>
        <strain evidence="1">RCC3387</strain>
    </source>
</reference>
<dbReference type="EMBL" id="HBGW01070446">
    <property type="protein sequence ID" value="CAD9620309.1"/>
    <property type="molecule type" value="Transcribed_RNA"/>
</dbReference>
<name>A0A6U6QT44_9DINO</name>